<dbReference type="AlphaFoldDB" id="J0XWI2"/>
<dbReference type="GO" id="GO:0005840">
    <property type="term" value="C:ribosome"/>
    <property type="evidence" value="ECO:0007669"/>
    <property type="project" value="UniProtKB-KW"/>
</dbReference>
<sequence>MDKIKATSMTDEQLKETLEQAETALHEMVYQHNVSALARPSDLKLARKNIARIKTELRARELKQLEEAGDLKRDRIRARRKKK</sequence>
<evidence type="ECO:0000256" key="5">
    <source>
        <dbReference type="HAMAP-Rule" id="MF_00374"/>
    </source>
</evidence>
<dbReference type="GO" id="GO:1990904">
    <property type="term" value="C:ribonucleoprotein complex"/>
    <property type="evidence" value="ECO:0007669"/>
    <property type="project" value="UniProtKB-KW"/>
</dbReference>
<evidence type="ECO:0000256" key="2">
    <source>
        <dbReference type="ARBA" id="ARBA00022980"/>
    </source>
</evidence>
<dbReference type="GO" id="GO:0003735">
    <property type="term" value="F:structural constituent of ribosome"/>
    <property type="evidence" value="ECO:0007669"/>
    <property type="project" value="InterPro"/>
</dbReference>
<reference evidence="7" key="1">
    <citation type="journal article" date="2012" name="Stand. Genomic Sci.">
        <title>Permanent draft genome sequence of the gliding predator Saprospira grandis strain Sa g1 (= HR1).</title>
        <authorList>
            <person name="Mavromatis K."/>
            <person name="Chertkov O."/>
            <person name="Lapidus A."/>
            <person name="Nolan M."/>
            <person name="Lucas S."/>
            <person name="Tice H."/>
            <person name="Del Rio T.G."/>
            <person name="Cheng J.F."/>
            <person name="Han C."/>
            <person name="Tapia R."/>
            <person name="Bruce D."/>
            <person name="Goodwin L.A."/>
            <person name="Pitluck S."/>
            <person name="Huntemann M."/>
            <person name="Liolios K."/>
            <person name="Pagani I."/>
            <person name="Ivanova N."/>
            <person name="Mikhailova N."/>
            <person name="Pati A."/>
            <person name="Chen A."/>
            <person name="Palaniappan K."/>
            <person name="Land M."/>
            <person name="Brambilla E.M."/>
            <person name="Rohde M."/>
            <person name="Spring S."/>
            <person name="Goker M."/>
            <person name="Detter J.C."/>
            <person name="Bristow J."/>
            <person name="Eisen J.A."/>
            <person name="Markowitz V."/>
            <person name="Hugenholtz P."/>
            <person name="Kyrpides N.C."/>
            <person name="Klenk H.P."/>
            <person name="Woyke T."/>
        </authorList>
    </citation>
    <scope>NUCLEOTIDE SEQUENCE [LARGE SCALE GENOMIC DNA]</scope>
    <source>
        <strain evidence="7">DSM 2844</strain>
    </source>
</reference>
<evidence type="ECO:0000313" key="7">
    <source>
        <dbReference type="Proteomes" id="UP000005113"/>
    </source>
</evidence>
<dbReference type="Gene3D" id="1.10.287.310">
    <property type="match status" value="1"/>
</dbReference>
<organism evidence="6 7">
    <name type="scientific">Saprospira grandis DSM 2844</name>
    <dbReference type="NCBI Taxonomy" id="694433"/>
    <lineage>
        <taxon>Bacteria</taxon>
        <taxon>Pseudomonadati</taxon>
        <taxon>Bacteroidota</taxon>
        <taxon>Saprospiria</taxon>
        <taxon>Saprospirales</taxon>
        <taxon>Saprospiraceae</taxon>
        <taxon>Saprospira</taxon>
    </lineage>
</organism>
<evidence type="ECO:0000313" key="6">
    <source>
        <dbReference type="EMBL" id="EJF53396.1"/>
    </source>
</evidence>
<evidence type="ECO:0000256" key="4">
    <source>
        <dbReference type="ARBA" id="ARBA00035204"/>
    </source>
</evidence>
<dbReference type="InterPro" id="IPR001854">
    <property type="entry name" value="Ribosomal_uL29"/>
</dbReference>
<dbReference type="InterPro" id="IPR036049">
    <property type="entry name" value="Ribosomal_uL29_sf"/>
</dbReference>
<comment type="similarity">
    <text evidence="1 5">Belongs to the universal ribosomal protein uL29 family.</text>
</comment>
<dbReference type="HOGENOM" id="CLU_2540664_0_0_10"/>
<accession>J0XWI2</accession>
<proteinExistence type="inferred from homology"/>
<gene>
    <name evidence="5" type="primary">rpmC</name>
    <name evidence="6" type="ORF">SapgrDRAFT_1692</name>
</gene>
<keyword evidence="2 5" id="KW-0689">Ribosomal protein</keyword>
<dbReference type="HAMAP" id="MF_00374">
    <property type="entry name" value="Ribosomal_uL29"/>
    <property type="match status" value="1"/>
</dbReference>
<dbReference type="RefSeq" id="WP_002659021.1">
    <property type="nucleotide sequence ID" value="NZ_JH719942.1"/>
</dbReference>
<dbReference type="GO" id="GO:0006412">
    <property type="term" value="P:translation"/>
    <property type="evidence" value="ECO:0007669"/>
    <property type="project" value="UniProtKB-UniRule"/>
</dbReference>
<evidence type="ECO:0000256" key="3">
    <source>
        <dbReference type="ARBA" id="ARBA00023274"/>
    </source>
</evidence>
<dbReference type="Pfam" id="PF00831">
    <property type="entry name" value="Ribosomal_L29"/>
    <property type="match status" value="1"/>
</dbReference>
<protein>
    <recommendedName>
        <fullName evidence="4 5">Large ribosomal subunit protein uL29</fullName>
    </recommendedName>
</protein>
<evidence type="ECO:0000256" key="1">
    <source>
        <dbReference type="ARBA" id="ARBA00009254"/>
    </source>
</evidence>
<dbReference type="EMBL" id="JH719942">
    <property type="protein sequence ID" value="EJF53396.1"/>
    <property type="molecule type" value="Genomic_DNA"/>
</dbReference>
<dbReference type="SUPFAM" id="SSF46561">
    <property type="entry name" value="Ribosomal protein L29 (L29p)"/>
    <property type="match status" value="1"/>
</dbReference>
<dbReference type="NCBIfam" id="TIGR00012">
    <property type="entry name" value="L29"/>
    <property type="match status" value="1"/>
</dbReference>
<keyword evidence="3 5" id="KW-0687">Ribonucleoprotein</keyword>
<dbReference type="OrthoDB" id="5296761at2"/>
<name>J0XWI2_9BACT</name>
<dbReference type="Proteomes" id="UP000005113">
    <property type="component" value="Unassembled WGS sequence"/>
</dbReference>